<dbReference type="CDD" id="cd01300">
    <property type="entry name" value="YtcJ_like"/>
    <property type="match status" value="1"/>
</dbReference>
<sequence length="557" mass="60243">MDRRQLLATALWASWAARAAAHDRDADTILFNGRLITMDDAQPNATAMAIKGNRIMAVGGDDVRGLAGKATRMIDLKGACVVPGFIDCHNHPIGEVLLYETLVGNPFEVEFVTIQSIIDKLKAKAAQTPPGYWVEGFFHDDTKLKDGRQLTVDDLDKVSTTHPVMVRHRGGHTVFVNSHALALAGINANTPDPPGGTIDRLPDGRRSGRLTDNAIELVARHGQRPRIDAAEKAKRARAGIAHISAAFSRYGLTSVHHQGGDLAAIQDVRAAGQLTHRVSYEAWGPMVDQMIAAGLKTGFGDDWIRLGATAEHTADGSFSERTMALSTPYAGRTPPYYGNVTEPQDVLDAWVEKVVRAGIQPNIHANGDVAIDMALTAFERAQAKLAVKDLRPKITHCTLVNASILKRMAALGAVPAPFTSYAYYNSDKFGFYGADRMANAMAFRDFLDAGIKVCAGSDFFPGPFAPLMGIQGMVTRTGWNGETWGANQRVSVLEAIRINSLHGAWAAREEAIKGSLTAGKLADYVVVAEDLTSIKPDRIKDVPIQETVVDGRSQYRA</sequence>
<protein>
    <recommendedName>
        <fullName evidence="1">Amidohydrolase 3 domain-containing protein</fullName>
    </recommendedName>
</protein>
<evidence type="ECO:0000313" key="2">
    <source>
        <dbReference type="EMBL" id="OYQ28786.1"/>
    </source>
</evidence>
<comment type="caution">
    <text evidence="2">The sequence shown here is derived from an EMBL/GenBank/DDBJ whole genome shotgun (WGS) entry which is preliminary data.</text>
</comment>
<name>A0A255YHR6_9SPHN</name>
<dbReference type="Gene3D" id="2.30.40.10">
    <property type="entry name" value="Urease, subunit C, domain 1"/>
    <property type="match status" value="1"/>
</dbReference>
<dbReference type="PANTHER" id="PTHR22642">
    <property type="entry name" value="IMIDAZOLONEPROPIONASE"/>
    <property type="match status" value="1"/>
</dbReference>
<dbReference type="GO" id="GO:0016810">
    <property type="term" value="F:hydrolase activity, acting on carbon-nitrogen (but not peptide) bonds"/>
    <property type="evidence" value="ECO:0007669"/>
    <property type="project" value="InterPro"/>
</dbReference>
<feature type="domain" description="Amidohydrolase 3" evidence="1">
    <location>
        <begin position="73"/>
        <end position="553"/>
    </location>
</feature>
<dbReference type="OrthoDB" id="9766983at2"/>
<keyword evidence="3" id="KW-1185">Reference proteome</keyword>
<dbReference type="InterPro" id="IPR013108">
    <property type="entry name" value="Amidohydro_3"/>
</dbReference>
<dbReference type="Gene3D" id="3.10.310.70">
    <property type="match status" value="1"/>
</dbReference>
<accession>A0A255YHR6</accession>
<proteinExistence type="predicted"/>
<dbReference type="Proteomes" id="UP000216991">
    <property type="component" value="Unassembled WGS sequence"/>
</dbReference>
<dbReference type="PANTHER" id="PTHR22642:SF2">
    <property type="entry name" value="PROTEIN LONG AFTER FAR-RED 3"/>
    <property type="match status" value="1"/>
</dbReference>
<gene>
    <name evidence="2" type="ORF">CHU93_08830</name>
</gene>
<dbReference type="Pfam" id="PF07969">
    <property type="entry name" value="Amidohydro_3"/>
    <property type="match status" value="1"/>
</dbReference>
<dbReference type="SUPFAM" id="SSF51556">
    <property type="entry name" value="Metallo-dependent hydrolases"/>
    <property type="match status" value="1"/>
</dbReference>
<dbReference type="InterPro" id="IPR032466">
    <property type="entry name" value="Metal_Hydrolase"/>
</dbReference>
<dbReference type="InterPro" id="IPR033932">
    <property type="entry name" value="YtcJ-like"/>
</dbReference>
<dbReference type="EMBL" id="NOXT01000108">
    <property type="protein sequence ID" value="OYQ28786.1"/>
    <property type="molecule type" value="Genomic_DNA"/>
</dbReference>
<dbReference type="InterPro" id="IPR011059">
    <property type="entry name" value="Metal-dep_hydrolase_composite"/>
</dbReference>
<dbReference type="RefSeq" id="WP_094473722.1">
    <property type="nucleotide sequence ID" value="NZ_NOXT01000108.1"/>
</dbReference>
<reference evidence="2 3" key="1">
    <citation type="submission" date="2017-07" db="EMBL/GenBank/DDBJ databases">
        <title>Sandarakinorhabdus cyanobacteriorum sp. nov., a novel bacterium isolated from cyanobacterial aggregates in a eutrophic lake.</title>
        <authorList>
            <person name="Cai H."/>
        </authorList>
    </citation>
    <scope>NUCLEOTIDE SEQUENCE [LARGE SCALE GENOMIC DNA]</scope>
    <source>
        <strain evidence="2 3">TH057</strain>
    </source>
</reference>
<dbReference type="Gene3D" id="3.20.20.140">
    <property type="entry name" value="Metal-dependent hydrolases"/>
    <property type="match status" value="1"/>
</dbReference>
<organism evidence="2 3">
    <name type="scientific">Sandarakinorhabdus cyanobacteriorum</name>
    <dbReference type="NCBI Taxonomy" id="1981098"/>
    <lineage>
        <taxon>Bacteria</taxon>
        <taxon>Pseudomonadati</taxon>
        <taxon>Pseudomonadota</taxon>
        <taxon>Alphaproteobacteria</taxon>
        <taxon>Sphingomonadales</taxon>
        <taxon>Sphingosinicellaceae</taxon>
        <taxon>Sandarakinorhabdus</taxon>
    </lineage>
</organism>
<dbReference type="AlphaFoldDB" id="A0A255YHR6"/>
<evidence type="ECO:0000313" key="3">
    <source>
        <dbReference type="Proteomes" id="UP000216991"/>
    </source>
</evidence>
<evidence type="ECO:0000259" key="1">
    <source>
        <dbReference type="Pfam" id="PF07969"/>
    </source>
</evidence>
<dbReference type="SUPFAM" id="SSF51338">
    <property type="entry name" value="Composite domain of metallo-dependent hydrolases"/>
    <property type="match status" value="1"/>
</dbReference>